<feature type="region of interest" description="Disordered" evidence="1">
    <location>
        <begin position="1"/>
        <end position="50"/>
    </location>
</feature>
<dbReference type="Proteomes" id="UP001292094">
    <property type="component" value="Unassembled WGS sequence"/>
</dbReference>
<name>A0AAE1P281_9EUCA</name>
<sequence>MSLKRAGGAGGGGGGGGIARGIAAVSTSSSTSTSSLPGPTPWPKAAQAPAPKKLATDASVVLTEDTDSFIIGDRVWVGGTKAGVISYIGDTQFAPGEWAGVTLDEPIGKNDGSVGGIRYFQCEAKKGVFSRLTRLSREPLTDIDIEIRSARSAINSDTPRTNGTPSSTTTTTPAPRKVTPAPPTAPTRASAAKASSPAPASPRKPSTGTVSSSSEPKIGDRIVVASAAGGVRHGYLRFIGRTDFAEGTWAGIELDEPNGKNDGSVAGKKYFSCRDKYGLFAPLARVSKFGSGGGTTPRRPTPAAVQTPRPSGIRRSTSRESLGASSVASSTASSTMRGSRRVTKPVPSSSLPSTKALQDRDAHVVDQDGFY</sequence>
<gene>
    <name evidence="3" type="ORF">Pmani_027074</name>
</gene>
<evidence type="ECO:0000256" key="1">
    <source>
        <dbReference type="SAM" id="MobiDB-lite"/>
    </source>
</evidence>
<dbReference type="Pfam" id="PF01302">
    <property type="entry name" value="CAP_GLY"/>
    <property type="match status" value="2"/>
</dbReference>
<dbReference type="SMART" id="SM01052">
    <property type="entry name" value="CAP_GLY"/>
    <property type="match status" value="2"/>
</dbReference>
<dbReference type="PANTHER" id="PTHR18916">
    <property type="entry name" value="DYNACTIN 1-RELATED MICROTUBULE-BINDING"/>
    <property type="match status" value="1"/>
</dbReference>
<evidence type="ECO:0000313" key="4">
    <source>
        <dbReference type="Proteomes" id="UP001292094"/>
    </source>
</evidence>
<comment type="caution">
    <text evidence="3">The sequence shown here is derived from an EMBL/GenBank/DDBJ whole genome shotgun (WGS) entry which is preliminary data.</text>
</comment>
<dbReference type="GO" id="GO:0035371">
    <property type="term" value="C:microtubule plus-end"/>
    <property type="evidence" value="ECO:0007669"/>
    <property type="project" value="TreeGrafter"/>
</dbReference>
<feature type="compositionally biased region" description="Low complexity" evidence="1">
    <location>
        <begin position="20"/>
        <end position="35"/>
    </location>
</feature>
<dbReference type="AlphaFoldDB" id="A0AAE1P281"/>
<feature type="region of interest" description="Disordered" evidence="1">
    <location>
        <begin position="151"/>
        <end position="215"/>
    </location>
</feature>
<feature type="compositionally biased region" description="Low complexity" evidence="1">
    <location>
        <begin position="319"/>
        <end position="334"/>
    </location>
</feature>
<feature type="domain" description="CAP-Gly" evidence="2">
    <location>
        <begin position="89"/>
        <end position="131"/>
    </location>
</feature>
<evidence type="ECO:0000313" key="3">
    <source>
        <dbReference type="EMBL" id="KAK4300750.1"/>
    </source>
</evidence>
<reference evidence="3" key="1">
    <citation type="submission" date="2023-11" db="EMBL/GenBank/DDBJ databases">
        <title>Genome assemblies of two species of porcelain crab, Petrolisthes cinctipes and Petrolisthes manimaculis (Anomura: Porcellanidae).</title>
        <authorList>
            <person name="Angst P."/>
        </authorList>
    </citation>
    <scope>NUCLEOTIDE SEQUENCE</scope>
    <source>
        <strain evidence="3">PB745_02</strain>
        <tissue evidence="3">Gill</tissue>
    </source>
</reference>
<dbReference type="GO" id="GO:0005938">
    <property type="term" value="C:cell cortex"/>
    <property type="evidence" value="ECO:0007669"/>
    <property type="project" value="TreeGrafter"/>
</dbReference>
<feature type="compositionally biased region" description="Polar residues" evidence="1">
    <location>
        <begin position="346"/>
        <end position="356"/>
    </location>
</feature>
<dbReference type="InterPro" id="IPR000938">
    <property type="entry name" value="CAP-Gly_domain"/>
</dbReference>
<proteinExistence type="predicted"/>
<feature type="compositionally biased region" description="Basic and acidic residues" evidence="1">
    <location>
        <begin position="357"/>
        <end position="371"/>
    </location>
</feature>
<feature type="region of interest" description="Disordered" evidence="1">
    <location>
        <begin position="289"/>
        <end position="371"/>
    </location>
</feature>
<feature type="compositionally biased region" description="Low complexity" evidence="1">
    <location>
        <begin position="186"/>
        <end position="207"/>
    </location>
</feature>
<dbReference type="GO" id="GO:0031122">
    <property type="term" value="P:cytoplasmic microtubule organization"/>
    <property type="evidence" value="ECO:0007669"/>
    <property type="project" value="TreeGrafter"/>
</dbReference>
<feature type="compositionally biased region" description="Gly residues" evidence="1">
    <location>
        <begin position="7"/>
        <end position="19"/>
    </location>
</feature>
<feature type="compositionally biased region" description="Low complexity" evidence="1">
    <location>
        <begin position="158"/>
        <end position="179"/>
    </location>
</feature>
<dbReference type="GO" id="GO:0051010">
    <property type="term" value="F:microtubule plus-end binding"/>
    <property type="evidence" value="ECO:0007669"/>
    <property type="project" value="TreeGrafter"/>
</dbReference>
<dbReference type="Gene3D" id="2.30.30.190">
    <property type="entry name" value="CAP Gly-rich-like domain"/>
    <property type="match status" value="2"/>
</dbReference>
<dbReference type="GO" id="GO:0005634">
    <property type="term" value="C:nucleus"/>
    <property type="evidence" value="ECO:0007669"/>
    <property type="project" value="TreeGrafter"/>
</dbReference>
<dbReference type="PROSITE" id="PS50245">
    <property type="entry name" value="CAP_GLY_2"/>
    <property type="match status" value="2"/>
</dbReference>
<organism evidence="3 4">
    <name type="scientific">Petrolisthes manimaculis</name>
    <dbReference type="NCBI Taxonomy" id="1843537"/>
    <lineage>
        <taxon>Eukaryota</taxon>
        <taxon>Metazoa</taxon>
        <taxon>Ecdysozoa</taxon>
        <taxon>Arthropoda</taxon>
        <taxon>Crustacea</taxon>
        <taxon>Multicrustacea</taxon>
        <taxon>Malacostraca</taxon>
        <taxon>Eumalacostraca</taxon>
        <taxon>Eucarida</taxon>
        <taxon>Decapoda</taxon>
        <taxon>Pleocyemata</taxon>
        <taxon>Anomura</taxon>
        <taxon>Galatheoidea</taxon>
        <taxon>Porcellanidae</taxon>
        <taxon>Petrolisthes</taxon>
    </lineage>
</organism>
<dbReference type="PANTHER" id="PTHR18916:SF82">
    <property type="entry name" value="CAP-GLY DOMAIN-CONTAINING PROTEIN"/>
    <property type="match status" value="1"/>
</dbReference>
<dbReference type="EMBL" id="JAWZYT010002998">
    <property type="protein sequence ID" value="KAK4300750.1"/>
    <property type="molecule type" value="Genomic_DNA"/>
</dbReference>
<keyword evidence="4" id="KW-1185">Reference proteome</keyword>
<accession>A0AAE1P281</accession>
<dbReference type="SUPFAM" id="SSF74924">
    <property type="entry name" value="Cap-Gly domain"/>
    <property type="match status" value="2"/>
</dbReference>
<protein>
    <recommendedName>
        <fullName evidence="2">CAP-Gly domain-containing protein</fullName>
    </recommendedName>
</protein>
<dbReference type="PROSITE" id="PS00845">
    <property type="entry name" value="CAP_GLY_1"/>
    <property type="match status" value="2"/>
</dbReference>
<evidence type="ECO:0000259" key="2">
    <source>
        <dbReference type="PROSITE" id="PS50245"/>
    </source>
</evidence>
<dbReference type="InterPro" id="IPR036859">
    <property type="entry name" value="CAP-Gly_dom_sf"/>
</dbReference>
<feature type="domain" description="CAP-Gly" evidence="2">
    <location>
        <begin position="240"/>
        <end position="282"/>
    </location>
</feature>